<comment type="similarity">
    <text evidence="2 13">Belongs to the sodium:solute symporter (SSF) (TC 2.A.21) family.</text>
</comment>
<keyword evidence="7 14" id="KW-1133">Transmembrane helix</keyword>
<keyword evidence="3" id="KW-0813">Transport</keyword>
<evidence type="ECO:0000256" key="3">
    <source>
        <dbReference type="ARBA" id="ARBA00022448"/>
    </source>
</evidence>
<keyword evidence="16" id="KW-1185">Reference proteome</keyword>
<keyword evidence="4 14" id="KW-0812">Transmembrane</keyword>
<evidence type="ECO:0000256" key="11">
    <source>
        <dbReference type="ARBA" id="ARBA00023180"/>
    </source>
</evidence>
<sequence length="263" mass="29073">MNFISDWSKTGYLSNNSTILTGDDVTLVLPLVMAHLCPKVVALFGLGSVASAVMSSVDSAVLASSGMFSRNVYRTIISKGASEKELIYVLRSATVVFGIVTTLLTVYVRSIYALWAFCTDLVYVILFPQLTCALYFPSSNVYGSLSAFIVGVFFKIVGGEQTLGVTPIINYPWYSITGEGEITQMFPFKTFSMLMSLLSLLVISALSDWLFENGILSQNFDILRKSKTILKKAENRNFEREMLLNTMTTKPDENINMPGETKC</sequence>
<keyword evidence="12" id="KW-0739">Sodium transport</keyword>
<name>A0A6J8BA68_MYTCO</name>
<evidence type="ECO:0000256" key="1">
    <source>
        <dbReference type="ARBA" id="ARBA00004141"/>
    </source>
</evidence>
<evidence type="ECO:0000256" key="14">
    <source>
        <dbReference type="SAM" id="Phobius"/>
    </source>
</evidence>
<dbReference type="AlphaFoldDB" id="A0A6J8BA68"/>
<dbReference type="GO" id="GO:0008292">
    <property type="term" value="P:acetylcholine biosynthetic process"/>
    <property type="evidence" value="ECO:0007669"/>
    <property type="project" value="TreeGrafter"/>
</dbReference>
<dbReference type="GO" id="GO:0005886">
    <property type="term" value="C:plasma membrane"/>
    <property type="evidence" value="ECO:0007669"/>
    <property type="project" value="TreeGrafter"/>
</dbReference>
<feature type="transmembrane region" description="Helical" evidence="14">
    <location>
        <begin position="86"/>
        <end position="108"/>
    </location>
</feature>
<gene>
    <name evidence="15" type="ORF">MCOR_16762</name>
</gene>
<organism evidence="15 16">
    <name type="scientific">Mytilus coruscus</name>
    <name type="common">Sea mussel</name>
    <dbReference type="NCBI Taxonomy" id="42192"/>
    <lineage>
        <taxon>Eukaryota</taxon>
        <taxon>Metazoa</taxon>
        <taxon>Spiralia</taxon>
        <taxon>Lophotrochozoa</taxon>
        <taxon>Mollusca</taxon>
        <taxon>Bivalvia</taxon>
        <taxon>Autobranchia</taxon>
        <taxon>Pteriomorphia</taxon>
        <taxon>Mytilida</taxon>
        <taxon>Mytiloidea</taxon>
        <taxon>Mytilidae</taxon>
        <taxon>Mytilinae</taxon>
        <taxon>Mytilus</taxon>
    </lineage>
</organism>
<dbReference type="PANTHER" id="PTHR45897:SF4">
    <property type="entry name" value="HIGH-AFFINITY CHOLINE TRANSPORTER 1"/>
    <property type="match status" value="1"/>
</dbReference>
<feature type="transmembrane region" description="Helical" evidence="14">
    <location>
        <begin position="40"/>
        <end position="65"/>
    </location>
</feature>
<evidence type="ECO:0000256" key="10">
    <source>
        <dbReference type="ARBA" id="ARBA00023136"/>
    </source>
</evidence>
<keyword evidence="11" id="KW-0325">Glycoprotein</keyword>
<evidence type="ECO:0000256" key="12">
    <source>
        <dbReference type="ARBA" id="ARBA00023201"/>
    </source>
</evidence>
<dbReference type="Proteomes" id="UP000507470">
    <property type="component" value="Unassembled WGS sequence"/>
</dbReference>
<reference evidence="15 16" key="1">
    <citation type="submission" date="2020-06" db="EMBL/GenBank/DDBJ databases">
        <authorList>
            <person name="Li R."/>
            <person name="Bekaert M."/>
        </authorList>
    </citation>
    <scope>NUCLEOTIDE SEQUENCE [LARGE SCALE GENOMIC DNA]</scope>
    <source>
        <strain evidence="16">wild</strain>
    </source>
</reference>
<keyword evidence="5" id="KW-0769">Symport</keyword>
<dbReference type="InterPro" id="IPR052244">
    <property type="entry name" value="Choline_transporter"/>
</dbReference>
<feature type="transmembrane region" description="Helical" evidence="14">
    <location>
        <begin position="114"/>
        <end position="136"/>
    </location>
</feature>
<evidence type="ECO:0000256" key="13">
    <source>
        <dbReference type="RuleBase" id="RU362091"/>
    </source>
</evidence>
<keyword evidence="9" id="KW-0406">Ion transport</keyword>
<evidence type="ECO:0000256" key="6">
    <source>
        <dbReference type="ARBA" id="ARBA00022979"/>
    </source>
</evidence>
<evidence type="ECO:0000256" key="5">
    <source>
        <dbReference type="ARBA" id="ARBA00022847"/>
    </source>
</evidence>
<protein>
    <submittedName>
        <fullName evidence="15">SLC5A7</fullName>
    </submittedName>
</protein>
<evidence type="ECO:0000313" key="15">
    <source>
        <dbReference type="EMBL" id="CAC5380832.1"/>
    </source>
</evidence>
<evidence type="ECO:0000256" key="2">
    <source>
        <dbReference type="ARBA" id="ARBA00006434"/>
    </source>
</evidence>
<keyword evidence="10 14" id="KW-0472">Membrane</keyword>
<comment type="subcellular location">
    <subcellularLocation>
        <location evidence="1">Membrane</location>
        <topology evidence="1">Multi-pass membrane protein</topology>
    </subcellularLocation>
</comment>
<evidence type="ECO:0000256" key="9">
    <source>
        <dbReference type="ARBA" id="ARBA00023065"/>
    </source>
</evidence>
<dbReference type="Gene3D" id="1.20.1730.10">
    <property type="entry name" value="Sodium/glucose cotransporter"/>
    <property type="match status" value="1"/>
</dbReference>
<dbReference type="OrthoDB" id="546820at2759"/>
<evidence type="ECO:0000256" key="7">
    <source>
        <dbReference type="ARBA" id="ARBA00022989"/>
    </source>
</evidence>
<dbReference type="Pfam" id="PF00474">
    <property type="entry name" value="SSF"/>
    <property type="match status" value="1"/>
</dbReference>
<evidence type="ECO:0000256" key="8">
    <source>
        <dbReference type="ARBA" id="ARBA00023053"/>
    </source>
</evidence>
<accession>A0A6J8BA68</accession>
<keyword evidence="8" id="KW-0915">Sodium</keyword>
<dbReference type="GO" id="GO:0005307">
    <property type="term" value="F:choline:sodium symporter activity"/>
    <property type="evidence" value="ECO:0007669"/>
    <property type="project" value="TreeGrafter"/>
</dbReference>
<dbReference type="EMBL" id="CACVKT020002953">
    <property type="protein sequence ID" value="CAC5380832.1"/>
    <property type="molecule type" value="Genomic_DNA"/>
</dbReference>
<dbReference type="InterPro" id="IPR001734">
    <property type="entry name" value="Na/solute_symporter"/>
</dbReference>
<keyword evidence="6" id="KW-0530">Neurotransmitter biosynthesis</keyword>
<dbReference type="PANTHER" id="PTHR45897">
    <property type="entry name" value="HIGH-AFFINITY CHOLINE TRANSPORTER 1"/>
    <property type="match status" value="1"/>
</dbReference>
<dbReference type="InterPro" id="IPR038377">
    <property type="entry name" value="Na/Glc_symporter_sf"/>
</dbReference>
<dbReference type="PROSITE" id="PS50283">
    <property type="entry name" value="NA_SOLUT_SYMP_3"/>
    <property type="match status" value="1"/>
</dbReference>
<evidence type="ECO:0000313" key="16">
    <source>
        <dbReference type="Proteomes" id="UP000507470"/>
    </source>
</evidence>
<feature type="transmembrane region" description="Helical" evidence="14">
    <location>
        <begin position="148"/>
        <end position="171"/>
    </location>
</feature>
<proteinExistence type="inferred from homology"/>
<feature type="transmembrane region" description="Helical" evidence="14">
    <location>
        <begin position="191"/>
        <end position="211"/>
    </location>
</feature>
<evidence type="ECO:0000256" key="4">
    <source>
        <dbReference type="ARBA" id="ARBA00022692"/>
    </source>
</evidence>